<evidence type="ECO:0000256" key="8">
    <source>
        <dbReference type="PROSITE-ProRule" id="PRU01052"/>
    </source>
</evidence>
<keyword evidence="1" id="KW-0812">Transmembrane</keyword>
<evidence type="ECO:0000256" key="6">
    <source>
        <dbReference type="ARBA" id="ARBA00023134"/>
    </source>
</evidence>
<dbReference type="SUPFAM" id="SSF52540">
    <property type="entry name" value="P-loop containing nucleoside triphosphate hydrolases"/>
    <property type="match status" value="1"/>
</dbReference>
<keyword evidence="4" id="KW-0256">Endoplasmic reticulum</keyword>
<comment type="caution">
    <text evidence="11">The sequence shown here is derived from an EMBL/GenBank/DDBJ whole genome shotgun (WGS) entry which is preliminary data.</text>
</comment>
<feature type="region of interest" description="Disordered" evidence="9">
    <location>
        <begin position="590"/>
        <end position="614"/>
    </location>
</feature>
<proteinExistence type="inferred from homology"/>
<dbReference type="InterPro" id="IPR030386">
    <property type="entry name" value="G_GB1_RHD3_dom"/>
</dbReference>
<organism evidence="11 12">
    <name type="scientific">Eleusine coracana subsp. coracana</name>
    <dbReference type="NCBI Taxonomy" id="191504"/>
    <lineage>
        <taxon>Eukaryota</taxon>
        <taxon>Viridiplantae</taxon>
        <taxon>Streptophyta</taxon>
        <taxon>Embryophyta</taxon>
        <taxon>Tracheophyta</taxon>
        <taxon>Spermatophyta</taxon>
        <taxon>Magnoliopsida</taxon>
        <taxon>Liliopsida</taxon>
        <taxon>Poales</taxon>
        <taxon>Poaceae</taxon>
        <taxon>PACMAD clade</taxon>
        <taxon>Chloridoideae</taxon>
        <taxon>Cynodonteae</taxon>
        <taxon>Eleusininae</taxon>
        <taxon>Eleusine</taxon>
    </lineage>
</organism>
<accession>A0AAV5FLW8</accession>
<dbReference type="Pfam" id="PF05879">
    <property type="entry name" value="RHD3_GTPase"/>
    <property type="match status" value="1"/>
</dbReference>
<dbReference type="Pfam" id="PF20428">
    <property type="entry name" value="Sey1_3HB"/>
    <property type="match status" value="1"/>
</dbReference>
<dbReference type="Proteomes" id="UP001054889">
    <property type="component" value="Unassembled WGS sequence"/>
</dbReference>
<protein>
    <recommendedName>
        <fullName evidence="10">GB1/RHD3-type G domain-containing protein</fullName>
    </recommendedName>
</protein>
<dbReference type="InterPro" id="IPR008803">
    <property type="entry name" value="RHD3/Sey1"/>
</dbReference>
<dbReference type="PROSITE" id="PS51715">
    <property type="entry name" value="G_GB1_RHD3"/>
    <property type="match status" value="1"/>
</dbReference>
<feature type="region of interest" description="Disordered" evidence="9">
    <location>
        <begin position="627"/>
        <end position="650"/>
    </location>
</feature>
<keyword evidence="2" id="KW-0547">Nucleotide-binding</keyword>
<evidence type="ECO:0000256" key="5">
    <source>
        <dbReference type="ARBA" id="ARBA00022989"/>
    </source>
</evidence>
<feature type="compositionally biased region" description="Basic and acidic residues" evidence="9">
    <location>
        <begin position="633"/>
        <end position="645"/>
    </location>
</feature>
<evidence type="ECO:0000313" key="11">
    <source>
        <dbReference type="EMBL" id="GJN35415.1"/>
    </source>
</evidence>
<name>A0AAV5FLW8_ELECO</name>
<sequence>MEETDAAAAAATAVQLIDGEGEFAGESAERFMAAAGVAGCGLSYAVVSIMGPQSSGKSTLLNQLFGTNFREMDAFRGRWCHDIGREQAANKPLLKTVFQVQVTALSSFEEKEEQFREQVQQLRQRFSNSIASGGLAGDRRGVVPASGFLFSSQQIWKVIRENKDLDLPAHKVMVATVRCDEIANEKFGCLISDTEWLDLESAVQSGPVPSFGKKLGYIVDVHMQEYDKEAIYFDEAVRKAKRQHLESRILNLVQPAFQKLLSHLRLKALEKFKTGLNHSLESGKSFALAVRENTESSLNEFEQGCADAVIKQANWDCSKIIEKVRRDIEDHAFSVRENKLSELTTQAKEKLRKALAEPVESLFDAADQTTWASIRNVYRRETESILPEFLKTLFGFEVEFTTVFSHDKDSIPRVWTGKEDVRAIAKNARSAALKLLSVMVAIRWDDEVDKIENILISTLLEGSVVSKIASAAHVDPLASTAWEEIAPKDTVITPSQCKSLWKQFKAETEFAITQAVSTQQAHRRGNSRLPPPWAMAAIAVLGFNEIMLLLRNPIYLFLLFVGYLVAKALAVQLDISREFQNGPWDHLCLSKTTADNTEPGKQGGSRAASRAPTSGCRTYSAAAAATSIAPEPTKPHERTPEDAHATEPGTQTSNAVIAIITIFVVQHVIAEALC</sequence>
<keyword evidence="3" id="KW-0378">Hydrolase</keyword>
<dbReference type="Gene3D" id="3.40.50.300">
    <property type="entry name" value="P-loop containing nucleotide triphosphate hydrolases"/>
    <property type="match status" value="1"/>
</dbReference>
<dbReference type="PANTHER" id="PTHR45923">
    <property type="entry name" value="PROTEIN SEY1"/>
    <property type="match status" value="1"/>
</dbReference>
<evidence type="ECO:0000256" key="9">
    <source>
        <dbReference type="SAM" id="MobiDB-lite"/>
    </source>
</evidence>
<keyword evidence="7" id="KW-0472">Membrane</keyword>
<evidence type="ECO:0000256" key="7">
    <source>
        <dbReference type="ARBA" id="ARBA00023136"/>
    </source>
</evidence>
<dbReference type="GO" id="GO:0005525">
    <property type="term" value="F:GTP binding"/>
    <property type="evidence" value="ECO:0007669"/>
    <property type="project" value="UniProtKB-KW"/>
</dbReference>
<dbReference type="InterPro" id="IPR046758">
    <property type="entry name" value="Sey1/RHD3-like_3HB"/>
</dbReference>
<evidence type="ECO:0000313" key="12">
    <source>
        <dbReference type="Proteomes" id="UP001054889"/>
    </source>
</evidence>
<evidence type="ECO:0000256" key="4">
    <source>
        <dbReference type="ARBA" id="ARBA00022824"/>
    </source>
</evidence>
<dbReference type="InterPro" id="IPR027417">
    <property type="entry name" value="P-loop_NTPase"/>
</dbReference>
<evidence type="ECO:0000256" key="3">
    <source>
        <dbReference type="ARBA" id="ARBA00022801"/>
    </source>
</evidence>
<feature type="domain" description="GB1/RHD3-type G" evidence="10">
    <location>
        <begin position="41"/>
        <end position="78"/>
    </location>
</feature>
<keyword evidence="6" id="KW-0342">GTP-binding</keyword>
<reference evidence="11" key="2">
    <citation type="submission" date="2021-12" db="EMBL/GenBank/DDBJ databases">
        <title>Resequencing data analysis of finger millet.</title>
        <authorList>
            <person name="Hatakeyama M."/>
            <person name="Aluri S."/>
            <person name="Balachadran M.T."/>
            <person name="Sivarajan S.R."/>
            <person name="Poveda L."/>
            <person name="Shimizu-Inatsugi R."/>
            <person name="Schlapbach R."/>
            <person name="Sreeman S.M."/>
            <person name="Shimizu K.K."/>
        </authorList>
    </citation>
    <scope>NUCLEOTIDE SEQUENCE</scope>
</reference>
<dbReference type="AlphaFoldDB" id="A0AAV5FLW8"/>
<keyword evidence="12" id="KW-1185">Reference proteome</keyword>
<reference evidence="11" key="1">
    <citation type="journal article" date="2018" name="DNA Res.">
        <title>Multiple hybrid de novo genome assembly of finger millet, an orphan allotetraploid crop.</title>
        <authorList>
            <person name="Hatakeyama M."/>
            <person name="Aluri S."/>
            <person name="Balachadran M.T."/>
            <person name="Sivarajan S.R."/>
            <person name="Patrignani A."/>
            <person name="Gruter S."/>
            <person name="Poveda L."/>
            <person name="Shimizu-Inatsugi R."/>
            <person name="Baeten J."/>
            <person name="Francoijs K.J."/>
            <person name="Nataraja K.N."/>
            <person name="Reddy Y.A.N."/>
            <person name="Phadnis S."/>
            <person name="Ravikumar R.L."/>
            <person name="Schlapbach R."/>
            <person name="Sreeman S.M."/>
            <person name="Shimizu K.K."/>
        </authorList>
    </citation>
    <scope>NUCLEOTIDE SEQUENCE</scope>
</reference>
<dbReference type="EMBL" id="BQKI01000088">
    <property type="protein sequence ID" value="GJN35415.1"/>
    <property type="molecule type" value="Genomic_DNA"/>
</dbReference>
<evidence type="ECO:0000259" key="10">
    <source>
        <dbReference type="PROSITE" id="PS51715"/>
    </source>
</evidence>
<evidence type="ECO:0000256" key="2">
    <source>
        <dbReference type="ARBA" id="ARBA00022741"/>
    </source>
</evidence>
<comment type="similarity">
    <text evidence="8">Belongs to the TRAFAC class dynamin-like GTPase superfamily. GB1/RHD3 GTPase family.</text>
</comment>
<keyword evidence="5" id="KW-1133">Transmembrane helix</keyword>
<dbReference type="GO" id="GO:0016320">
    <property type="term" value="P:endoplasmic reticulum membrane fusion"/>
    <property type="evidence" value="ECO:0007669"/>
    <property type="project" value="TreeGrafter"/>
</dbReference>
<evidence type="ECO:0000256" key="1">
    <source>
        <dbReference type="ARBA" id="ARBA00022692"/>
    </source>
</evidence>
<dbReference type="GO" id="GO:0003924">
    <property type="term" value="F:GTPase activity"/>
    <property type="evidence" value="ECO:0007669"/>
    <property type="project" value="TreeGrafter"/>
</dbReference>
<dbReference type="GO" id="GO:0005783">
    <property type="term" value="C:endoplasmic reticulum"/>
    <property type="evidence" value="ECO:0007669"/>
    <property type="project" value="TreeGrafter"/>
</dbReference>
<gene>
    <name evidence="11" type="primary">gb24190</name>
    <name evidence="11" type="ORF">PR202_gb24190</name>
</gene>
<dbReference type="PANTHER" id="PTHR45923:SF20">
    <property type="entry name" value="PROTEIN ROOT HAIR DEFECTIVE 3 HOMOLOG 2"/>
    <property type="match status" value="1"/>
</dbReference>